<sequence>MNAASSFLNRMVGTAASLVNSSTQNIFTYNLNLPSSQTLMTSPNCPLNSQFTGS</sequence>
<evidence type="ECO:0000313" key="2">
    <source>
        <dbReference type="Proteomes" id="UP000580250"/>
    </source>
</evidence>
<protein>
    <submittedName>
        <fullName evidence="1">Uncharacterized protein</fullName>
    </submittedName>
</protein>
<dbReference type="EMBL" id="CAJEWN010000231">
    <property type="protein sequence ID" value="CAD2174218.1"/>
    <property type="molecule type" value="Genomic_DNA"/>
</dbReference>
<comment type="caution">
    <text evidence="1">The sequence shown here is derived from an EMBL/GenBank/DDBJ whole genome shotgun (WGS) entry which is preliminary data.</text>
</comment>
<organism evidence="1 2">
    <name type="scientific">Meloidogyne enterolobii</name>
    <name type="common">Root-knot nematode worm</name>
    <name type="synonym">Meloidogyne mayaguensis</name>
    <dbReference type="NCBI Taxonomy" id="390850"/>
    <lineage>
        <taxon>Eukaryota</taxon>
        <taxon>Metazoa</taxon>
        <taxon>Ecdysozoa</taxon>
        <taxon>Nematoda</taxon>
        <taxon>Chromadorea</taxon>
        <taxon>Rhabditida</taxon>
        <taxon>Tylenchina</taxon>
        <taxon>Tylenchomorpha</taxon>
        <taxon>Tylenchoidea</taxon>
        <taxon>Meloidogynidae</taxon>
        <taxon>Meloidogyninae</taxon>
        <taxon>Meloidogyne</taxon>
    </lineage>
</organism>
<reference evidence="1 2" key="1">
    <citation type="submission" date="2020-08" db="EMBL/GenBank/DDBJ databases">
        <authorList>
            <person name="Koutsovoulos G."/>
            <person name="Danchin GJ E."/>
        </authorList>
    </citation>
    <scope>NUCLEOTIDE SEQUENCE [LARGE SCALE GENOMIC DNA]</scope>
</reference>
<proteinExistence type="predicted"/>
<evidence type="ECO:0000313" key="1">
    <source>
        <dbReference type="EMBL" id="CAD2174218.1"/>
    </source>
</evidence>
<accession>A0A6V7VIK0</accession>
<dbReference type="Proteomes" id="UP000580250">
    <property type="component" value="Unassembled WGS sequence"/>
</dbReference>
<gene>
    <name evidence="1" type="ORF">MENT_LOCUS25868</name>
</gene>
<name>A0A6V7VIK0_MELEN</name>
<dbReference type="AlphaFoldDB" id="A0A6V7VIK0"/>